<protein>
    <submittedName>
        <fullName evidence="2">Uncharacterized protein</fullName>
    </submittedName>
</protein>
<evidence type="ECO:0000256" key="1">
    <source>
        <dbReference type="SAM" id="MobiDB-lite"/>
    </source>
</evidence>
<accession>A0ABQ5JQF7</accession>
<organism evidence="2 3">
    <name type="scientific">Aduncisulcus paluster</name>
    <dbReference type="NCBI Taxonomy" id="2918883"/>
    <lineage>
        <taxon>Eukaryota</taxon>
        <taxon>Metamonada</taxon>
        <taxon>Carpediemonas-like organisms</taxon>
        <taxon>Aduncisulcus</taxon>
    </lineage>
</organism>
<gene>
    <name evidence="2" type="ORF">ADUPG1_010229</name>
</gene>
<sequence length="140" mass="16369">MTPNFSQYHPVTFLDLGIETLRKRASETLSELGQESLSPVQICSMISGEKYDMFWRRLTRYFEAGESVSPDGASLRVYFPKNEEECALEHQRELFELGFGTDPDEEEGEEEDEEEEDSEEIWDRLPRCPLRQTDQEFFSP</sequence>
<evidence type="ECO:0000313" key="3">
    <source>
        <dbReference type="Proteomes" id="UP001057375"/>
    </source>
</evidence>
<comment type="caution">
    <text evidence="2">The sequence shown here is derived from an EMBL/GenBank/DDBJ whole genome shotgun (WGS) entry which is preliminary data.</text>
</comment>
<keyword evidence="3" id="KW-1185">Reference proteome</keyword>
<feature type="compositionally biased region" description="Acidic residues" evidence="1">
    <location>
        <begin position="102"/>
        <end position="120"/>
    </location>
</feature>
<evidence type="ECO:0000313" key="2">
    <source>
        <dbReference type="EMBL" id="GKT13241.1"/>
    </source>
</evidence>
<reference evidence="2" key="1">
    <citation type="submission" date="2022-03" db="EMBL/GenBank/DDBJ databases">
        <title>Draft genome sequence of Aduncisulcus paluster, a free-living microaerophilic Fornicata.</title>
        <authorList>
            <person name="Yuyama I."/>
            <person name="Kume K."/>
            <person name="Tamura T."/>
            <person name="Inagaki Y."/>
            <person name="Hashimoto T."/>
        </authorList>
    </citation>
    <scope>NUCLEOTIDE SEQUENCE</scope>
    <source>
        <strain evidence="2">NY0171</strain>
    </source>
</reference>
<proteinExistence type="predicted"/>
<name>A0ABQ5JQF7_9EUKA</name>
<feature type="non-terminal residue" evidence="2">
    <location>
        <position position="140"/>
    </location>
</feature>
<feature type="region of interest" description="Disordered" evidence="1">
    <location>
        <begin position="97"/>
        <end position="140"/>
    </location>
</feature>
<dbReference type="EMBL" id="BQXS01011494">
    <property type="protein sequence ID" value="GKT13241.1"/>
    <property type="molecule type" value="Genomic_DNA"/>
</dbReference>
<dbReference type="Proteomes" id="UP001057375">
    <property type="component" value="Unassembled WGS sequence"/>
</dbReference>